<dbReference type="OrthoDB" id="9804686at2"/>
<accession>A0A3P3R0L4</accession>
<dbReference type="GO" id="GO:0009279">
    <property type="term" value="C:cell outer membrane"/>
    <property type="evidence" value="ECO:0007669"/>
    <property type="project" value="TreeGrafter"/>
</dbReference>
<dbReference type="Pfam" id="PF01095">
    <property type="entry name" value="Pectinesterase"/>
    <property type="match status" value="1"/>
</dbReference>
<evidence type="ECO:0000259" key="4">
    <source>
        <dbReference type="Pfam" id="PF01095"/>
    </source>
</evidence>
<dbReference type="InterPro" id="IPR011050">
    <property type="entry name" value="Pectin_lyase_fold/virulence"/>
</dbReference>
<dbReference type="Proteomes" id="UP000272490">
    <property type="component" value="Unassembled WGS sequence"/>
</dbReference>
<sequence>MKTEDNKITIKVGKKDGDYSSLRECMHSLNFIKTENKRTEIILTDEKYFEQVIITKPDITLKAKEGVSPTISFYYGIGYKYKSIGESGYFEENKIAGKHFAKRWGATVIVEKSAYNFRAENINFENSFNLYMTESEISDGIERISSEEYGQSKCETNEDRLSLEIKVGEYHNKERAAALVCEADNSLFVNCNFKSSQDTLYAGHGKQRFIYCNIYGNIDYIFGEEDARADFIKCNLIWLGYTGEEASPGIICAPKGIFTFYKCRIEKNKDKKYKSIAGYLARPWRASGAVLFYKCDIEENSICKEGFTEMNKVTPEEVAFFEYENICNGKIFITDRGKELF</sequence>
<organism evidence="5 6">
    <name type="scientific">Lachnoanaerobaculum gingivalis</name>
    <dbReference type="NCBI Taxonomy" id="2490855"/>
    <lineage>
        <taxon>Bacteria</taxon>
        <taxon>Bacillati</taxon>
        <taxon>Bacillota</taxon>
        <taxon>Clostridia</taxon>
        <taxon>Lachnospirales</taxon>
        <taxon>Lachnospiraceae</taxon>
        <taxon>Lachnoanaerobaculum</taxon>
    </lineage>
</organism>
<dbReference type="SUPFAM" id="SSF51126">
    <property type="entry name" value="Pectin lyase-like"/>
    <property type="match status" value="1"/>
</dbReference>
<dbReference type="EMBL" id="RRCO01000001">
    <property type="protein sequence ID" value="RRJ26904.1"/>
    <property type="molecule type" value="Genomic_DNA"/>
</dbReference>
<dbReference type="PANTHER" id="PTHR31321:SF57">
    <property type="entry name" value="PECTINESTERASE 53-RELATED"/>
    <property type="match status" value="1"/>
</dbReference>
<dbReference type="InterPro" id="IPR000070">
    <property type="entry name" value="Pectinesterase_cat"/>
</dbReference>
<evidence type="ECO:0000313" key="5">
    <source>
        <dbReference type="EMBL" id="RRJ26904.1"/>
    </source>
</evidence>
<comment type="caution">
    <text evidence="5">The sequence shown here is derived from an EMBL/GenBank/DDBJ whole genome shotgun (WGS) entry which is preliminary data.</text>
</comment>
<evidence type="ECO:0000313" key="6">
    <source>
        <dbReference type="Proteomes" id="UP000272490"/>
    </source>
</evidence>
<gene>
    <name evidence="5" type="ORF">EHV10_02515</name>
</gene>
<keyword evidence="6" id="KW-1185">Reference proteome</keyword>
<keyword evidence="3" id="KW-0063">Aspartyl esterase</keyword>
<proteinExistence type="inferred from homology"/>
<keyword evidence="2" id="KW-0378">Hydrolase</keyword>
<dbReference type="InterPro" id="IPR012334">
    <property type="entry name" value="Pectin_lyas_fold"/>
</dbReference>
<evidence type="ECO:0000256" key="2">
    <source>
        <dbReference type="ARBA" id="ARBA00022801"/>
    </source>
</evidence>
<reference evidence="5 6" key="1">
    <citation type="submission" date="2018-11" db="EMBL/GenBank/DDBJ databases">
        <title>Genome sequencing of Lachnoanaerobaculum sp. KCOM 2030 (= ChDC B114).</title>
        <authorList>
            <person name="Kook J.-K."/>
            <person name="Park S.-N."/>
            <person name="Lim Y.K."/>
        </authorList>
    </citation>
    <scope>NUCLEOTIDE SEQUENCE [LARGE SCALE GENOMIC DNA]</scope>
    <source>
        <strain evidence="5 6">KCOM 2030</strain>
    </source>
</reference>
<dbReference type="Gene3D" id="2.160.20.10">
    <property type="entry name" value="Single-stranded right-handed beta-helix, Pectin lyase-like"/>
    <property type="match status" value="1"/>
</dbReference>
<dbReference type="PANTHER" id="PTHR31321">
    <property type="entry name" value="ACYL-COA THIOESTER HYDROLASE YBHC-RELATED"/>
    <property type="match status" value="1"/>
</dbReference>
<dbReference type="RefSeq" id="WP_128673264.1">
    <property type="nucleotide sequence ID" value="NZ_CP124777.1"/>
</dbReference>
<dbReference type="AlphaFoldDB" id="A0A3P3R0L4"/>
<name>A0A3P3R0L4_9FIRM</name>
<feature type="domain" description="Pectinesterase catalytic" evidence="4">
    <location>
        <begin position="172"/>
        <end position="329"/>
    </location>
</feature>
<dbReference type="GO" id="GO:0030599">
    <property type="term" value="F:pectinesterase activity"/>
    <property type="evidence" value="ECO:0007669"/>
    <property type="project" value="InterPro"/>
</dbReference>
<dbReference type="GO" id="GO:0042545">
    <property type="term" value="P:cell wall modification"/>
    <property type="evidence" value="ECO:0007669"/>
    <property type="project" value="InterPro"/>
</dbReference>
<evidence type="ECO:0000256" key="1">
    <source>
        <dbReference type="ARBA" id="ARBA00008891"/>
    </source>
</evidence>
<evidence type="ECO:0000256" key="3">
    <source>
        <dbReference type="ARBA" id="ARBA00023085"/>
    </source>
</evidence>
<protein>
    <submittedName>
        <fullName evidence="5">Pectin esterase</fullName>
    </submittedName>
</protein>
<comment type="similarity">
    <text evidence="1">Belongs to the pectinesterase family.</text>
</comment>